<evidence type="ECO:0000256" key="2">
    <source>
        <dbReference type="SAM" id="Phobius"/>
    </source>
</evidence>
<proteinExistence type="predicted"/>
<sequence>MGKSACNTEQCQEKTSVSDTNPANCADPPACKSNEQEEYLFRVPSKVEGLSGNWRLACFLAAAGLIMNIVGSDYTSAWRSWGDEGWFTLCVLVLISVATGLSPGIPATVAAWENKDRERSRIEVRRMVSGLGFLAVALSVAPSGLCGVITAAAWSTAVFALKPLAFSGERATQETKPHPNVEASSEMKKKKS</sequence>
<keyword evidence="4" id="KW-1185">Reference proteome</keyword>
<comment type="caution">
    <text evidence="3">The sequence shown here is derived from an EMBL/GenBank/DDBJ whole genome shotgun (WGS) entry which is preliminary data.</text>
</comment>
<keyword evidence="2" id="KW-1133">Transmembrane helix</keyword>
<dbReference type="AlphaFoldDB" id="A0A250XCX6"/>
<dbReference type="Proteomes" id="UP000232323">
    <property type="component" value="Unassembled WGS sequence"/>
</dbReference>
<accession>A0A250XCX6</accession>
<organism evidence="3 4">
    <name type="scientific">Chlamydomonas eustigma</name>
    <dbReference type="NCBI Taxonomy" id="1157962"/>
    <lineage>
        <taxon>Eukaryota</taxon>
        <taxon>Viridiplantae</taxon>
        <taxon>Chlorophyta</taxon>
        <taxon>core chlorophytes</taxon>
        <taxon>Chlorophyceae</taxon>
        <taxon>CS clade</taxon>
        <taxon>Chlamydomonadales</taxon>
        <taxon>Chlamydomonadaceae</taxon>
        <taxon>Chlamydomonas</taxon>
    </lineage>
</organism>
<evidence type="ECO:0000256" key="1">
    <source>
        <dbReference type="SAM" id="MobiDB-lite"/>
    </source>
</evidence>
<keyword evidence="2" id="KW-0812">Transmembrane</keyword>
<feature type="transmembrane region" description="Helical" evidence="2">
    <location>
        <begin position="86"/>
        <end position="112"/>
    </location>
</feature>
<protein>
    <submittedName>
        <fullName evidence="3">Uncharacterized protein</fullName>
    </submittedName>
</protein>
<gene>
    <name evidence="3" type="ORF">CEUSTIGMA_g8369.t1</name>
</gene>
<name>A0A250XCX6_9CHLO</name>
<feature type="transmembrane region" description="Helical" evidence="2">
    <location>
        <begin position="133"/>
        <end position="154"/>
    </location>
</feature>
<feature type="transmembrane region" description="Helical" evidence="2">
    <location>
        <begin position="54"/>
        <end position="74"/>
    </location>
</feature>
<evidence type="ECO:0000313" key="3">
    <source>
        <dbReference type="EMBL" id="GAX80934.1"/>
    </source>
</evidence>
<keyword evidence="2" id="KW-0472">Membrane</keyword>
<dbReference type="EMBL" id="BEGY01000058">
    <property type="protein sequence ID" value="GAX80934.1"/>
    <property type="molecule type" value="Genomic_DNA"/>
</dbReference>
<reference evidence="3 4" key="1">
    <citation type="submission" date="2017-08" db="EMBL/GenBank/DDBJ databases">
        <title>Acidophilic green algal genome provides insights into adaptation to an acidic environment.</title>
        <authorList>
            <person name="Hirooka S."/>
            <person name="Hirose Y."/>
            <person name="Kanesaki Y."/>
            <person name="Higuchi S."/>
            <person name="Fujiwara T."/>
            <person name="Onuma R."/>
            <person name="Era A."/>
            <person name="Ohbayashi R."/>
            <person name="Uzuka A."/>
            <person name="Nozaki H."/>
            <person name="Yoshikawa H."/>
            <person name="Miyagishima S.Y."/>
        </authorList>
    </citation>
    <scope>NUCLEOTIDE SEQUENCE [LARGE SCALE GENOMIC DNA]</scope>
    <source>
        <strain evidence="3 4">NIES-2499</strain>
    </source>
</reference>
<feature type="region of interest" description="Disordered" evidence="1">
    <location>
        <begin position="170"/>
        <end position="192"/>
    </location>
</feature>
<evidence type="ECO:0000313" key="4">
    <source>
        <dbReference type="Proteomes" id="UP000232323"/>
    </source>
</evidence>